<proteinExistence type="inferred from homology"/>
<gene>
    <name evidence="8" type="ORF">BLA29_007834</name>
</gene>
<keyword evidence="4" id="KW-0493">Microtubule</keyword>
<dbReference type="EMBL" id="MUJZ01006442">
    <property type="protein sequence ID" value="OTF82852.1"/>
    <property type="molecule type" value="Genomic_DNA"/>
</dbReference>
<dbReference type="OrthoDB" id="10249382at2759"/>
<comment type="similarity">
    <text evidence="2">Belongs to the tubulin family.</text>
</comment>
<evidence type="ECO:0000313" key="9">
    <source>
        <dbReference type="Proteomes" id="UP000194236"/>
    </source>
</evidence>
<evidence type="ECO:0000256" key="1">
    <source>
        <dbReference type="ARBA" id="ARBA00004267"/>
    </source>
</evidence>
<dbReference type="Gene3D" id="1.10.287.600">
    <property type="entry name" value="Helix hairpin bin"/>
    <property type="match status" value="1"/>
</dbReference>
<dbReference type="SUPFAM" id="SSF55307">
    <property type="entry name" value="Tubulin C-terminal domain-like"/>
    <property type="match status" value="1"/>
</dbReference>
<comment type="subcellular location">
    <subcellularLocation>
        <location evidence="1">Cytoplasm</location>
        <location evidence="1">Cytoskeleton</location>
        <location evidence="1">Microtubule organizing center</location>
    </subcellularLocation>
</comment>
<name>A0A1Y3BPY6_EURMA</name>
<dbReference type="InterPro" id="IPR023123">
    <property type="entry name" value="Tubulin_C"/>
</dbReference>
<accession>A0A1Y3BPY6</accession>
<dbReference type="InterPro" id="IPR008280">
    <property type="entry name" value="Tub_FtsZ_C"/>
</dbReference>
<evidence type="ECO:0000256" key="3">
    <source>
        <dbReference type="ARBA" id="ARBA00022490"/>
    </source>
</evidence>
<organism evidence="8 9">
    <name type="scientific">Euroglyphus maynei</name>
    <name type="common">Mayne's house dust mite</name>
    <dbReference type="NCBI Taxonomy" id="6958"/>
    <lineage>
        <taxon>Eukaryota</taxon>
        <taxon>Metazoa</taxon>
        <taxon>Ecdysozoa</taxon>
        <taxon>Arthropoda</taxon>
        <taxon>Chelicerata</taxon>
        <taxon>Arachnida</taxon>
        <taxon>Acari</taxon>
        <taxon>Acariformes</taxon>
        <taxon>Sarcoptiformes</taxon>
        <taxon>Astigmata</taxon>
        <taxon>Psoroptidia</taxon>
        <taxon>Analgoidea</taxon>
        <taxon>Pyroglyphidae</taxon>
        <taxon>Pyroglyphinae</taxon>
        <taxon>Euroglyphus</taxon>
    </lineage>
</organism>
<dbReference type="GO" id="GO:0007020">
    <property type="term" value="P:microtubule nucleation"/>
    <property type="evidence" value="ECO:0007669"/>
    <property type="project" value="UniProtKB-ARBA"/>
</dbReference>
<dbReference type="GO" id="GO:0005525">
    <property type="term" value="F:GTP binding"/>
    <property type="evidence" value="ECO:0007669"/>
    <property type="project" value="UniProtKB-KW"/>
</dbReference>
<dbReference type="GO" id="GO:0000280">
    <property type="term" value="P:nuclear division"/>
    <property type="evidence" value="ECO:0007669"/>
    <property type="project" value="UniProtKB-ARBA"/>
</dbReference>
<evidence type="ECO:0000256" key="2">
    <source>
        <dbReference type="ARBA" id="ARBA00009636"/>
    </source>
</evidence>
<keyword evidence="6" id="KW-0342">GTP-binding</keyword>
<evidence type="ECO:0000256" key="5">
    <source>
        <dbReference type="ARBA" id="ARBA00022741"/>
    </source>
</evidence>
<keyword evidence="3" id="KW-0963">Cytoplasm</keyword>
<evidence type="ECO:0000256" key="7">
    <source>
        <dbReference type="ARBA" id="ARBA00023212"/>
    </source>
</evidence>
<dbReference type="AlphaFoldDB" id="A0A1Y3BPY6"/>
<keyword evidence="7" id="KW-0206">Cytoskeleton</keyword>
<dbReference type="GO" id="GO:0098813">
    <property type="term" value="P:nuclear chromosome segregation"/>
    <property type="evidence" value="ECO:0007669"/>
    <property type="project" value="UniProtKB-ARBA"/>
</dbReference>
<dbReference type="FunFam" id="1.10.287.600:FF:000004">
    <property type="entry name" value="Tubulin gamma chain"/>
    <property type="match status" value="1"/>
</dbReference>
<evidence type="ECO:0000313" key="8">
    <source>
        <dbReference type="EMBL" id="OTF82852.1"/>
    </source>
</evidence>
<protein>
    <submittedName>
        <fullName evidence="8">Uncharacterized protein</fullName>
    </submittedName>
</protein>
<keyword evidence="5" id="KW-0547">Nucleotide-binding</keyword>
<reference evidence="8 9" key="1">
    <citation type="submission" date="2017-03" db="EMBL/GenBank/DDBJ databases">
        <title>Genome Survey of Euroglyphus maynei.</title>
        <authorList>
            <person name="Arlian L.G."/>
            <person name="Morgan M.S."/>
            <person name="Rider S.D."/>
        </authorList>
    </citation>
    <scope>NUCLEOTIDE SEQUENCE [LARGE SCALE GENOMIC DNA]</scope>
    <source>
        <strain evidence="8">Arlian Lab</strain>
        <tissue evidence="8">Whole body</tissue>
    </source>
</reference>
<evidence type="ECO:0000256" key="4">
    <source>
        <dbReference type="ARBA" id="ARBA00022701"/>
    </source>
</evidence>
<sequence length="64" mass="7695">LFERIVSQYDKLRKRGAFLDRFKNEEIFSQNLEEFDNSRVVVQELIDEYNAASKSNYLELALYK</sequence>
<evidence type="ECO:0000256" key="6">
    <source>
        <dbReference type="ARBA" id="ARBA00023134"/>
    </source>
</evidence>
<keyword evidence="9" id="KW-1185">Reference proteome</keyword>
<feature type="non-terminal residue" evidence="8">
    <location>
        <position position="1"/>
    </location>
</feature>
<dbReference type="Proteomes" id="UP000194236">
    <property type="component" value="Unassembled WGS sequence"/>
</dbReference>
<dbReference type="GO" id="GO:0005813">
    <property type="term" value="C:centrosome"/>
    <property type="evidence" value="ECO:0007669"/>
    <property type="project" value="UniProtKB-ARBA"/>
</dbReference>
<dbReference type="GO" id="GO:0005874">
    <property type="term" value="C:microtubule"/>
    <property type="evidence" value="ECO:0007669"/>
    <property type="project" value="UniProtKB-KW"/>
</dbReference>
<comment type="caution">
    <text evidence="8">The sequence shown here is derived from an EMBL/GenBank/DDBJ whole genome shotgun (WGS) entry which is preliminary data.</text>
</comment>